<organism evidence="3 4">
    <name type="scientific">Kineococcus gynurae</name>
    <dbReference type="NCBI Taxonomy" id="452979"/>
    <lineage>
        <taxon>Bacteria</taxon>
        <taxon>Bacillati</taxon>
        <taxon>Actinomycetota</taxon>
        <taxon>Actinomycetes</taxon>
        <taxon>Kineosporiales</taxon>
        <taxon>Kineosporiaceae</taxon>
        <taxon>Kineococcus</taxon>
    </lineage>
</organism>
<feature type="region of interest" description="Disordered" evidence="1">
    <location>
        <begin position="280"/>
        <end position="463"/>
    </location>
</feature>
<dbReference type="RefSeq" id="WP_380137656.1">
    <property type="nucleotide sequence ID" value="NZ_JBHLUI010000008.1"/>
</dbReference>
<gene>
    <name evidence="3" type="primary">sepH</name>
    <name evidence="3" type="ORF">ACFFVI_13275</name>
</gene>
<dbReference type="InterPro" id="IPR021421">
    <property type="entry name" value="DUF3071"/>
</dbReference>
<proteinExistence type="predicted"/>
<dbReference type="NCBIfam" id="NF040712">
    <property type="entry name" value="SepH"/>
    <property type="match status" value="1"/>
</dbReference>
<comment type="caution">
    <text evidence="3">The sequence shown here is derived from an EMBL/GenBank/DDBJ whole genome shotgun (WGS) entry which is preliminary data.</text>
</comment>
<evidence type="ECO:0000256" key="1">
    <source>
        <dbReference type="SAM" id="MobiDB-lite"/>
    </source>
</evidence>
<name>A0ABV5LV19_9ACTN</name>
<dbReference type="EMBL" id="JBHMDM010000007">
    <property type="protein sequence ID" value="MFB9377937.1"/>
    <property type="molecule type" value="Genomic_DNA"/>
</dbReference>
<accession>A0ABV5LV19</accession>
<evidence type="ECO:0000313" key="4">
    <source>
        <dbReference type="Proteomes" id="UP001589748"/>
    </source>
</evidence>
<sequence>MQDLRLLGVHDDGESVVLAGSDGSRYRLRVDEALRAAVRRDRARLGQLQIQTAATLRPRDIQARIRAGESAEEVAAAGGLPVEHVRRYEGPVLAERAHVAGLARRTTPGRSHAGSSLDDVVVGRLVARAVDPDGARWDAWRAEDGWLVQIEFVAGGRGRLARWGFDPAARVLTPLDDEARWLSDDEPAEPGPLPGRRHLGLAPEGQGETGDLERVYDVEADGGVRSVGSPGGRTGRRIDPQATASADLLDVLDARRGVRPSAQTPEGDPAEVARVDALLADPPPAHPADSDTSAPEDRTILPPRATAGGADHPAVGDAAGTTVEDHAENGDAGNGAADVAVEDVAVPDVTPEDFAAEDGPAQEPAPAAPSPAAPSTDEARPVAEPAVAARPTPSSAAGAAGESATPAPTTSETTAPDPARPAETAKQAANRRRPRTNRARSGSAAKRNSVPSWDEIMFGSKKD</sequence>
<dbReference type="InterPro" id="IPR047682">
    <property type="entry name" value="SepH-like"/>
</dbReference>
<feature type="compositionally biased region" description="Basic residues" evidence="1">
    <location>
        <begin position="429"/>
        <end position="438"/>
    </location>
</feature>
<keyword evidence="4" id="KW-1185">Reference proteome</keyword>
<evidence type="ECO:0000259" key="2">
    <source>
        <dbReference type="Pfam" id="PF11268"/>
    </source>
</evidence>
<dbReference type="Proteomes" id="UP001589748">
    <property type="component" value="Unassembled WGS sequence"/>
</dbReference>
<reference evidence="3 4" key="1">
    <citation type="submission" date="2024-09" db="EMBL/GenBank/DDBJ databases">
        <authorList>
            <person name="Sun Q."/>
            <person name="Mori K."/>
        </authorList>
    </citation>
    <scope>NUCLEOTIDE SEQUENCE [LARGE SCALE GENOMIC DNA]</scope>
    <source>
        <strain evidence="3 4">TISTR 1856</strain>
    </source>
</reference>
<evidence type="ECO:0000313" key="3">
    <source>
        <dbReference type="EMBL" id="MFB9377937.1"/>
    </source>
</evidence>
<feature type="compositionally biased region" description="Low complexity" evidence="1">
    <location>
        <begin position="330"/>
        <end position="349"/>
    </location>
</feature>
<feature type="compositionally biased region" description="Low complexity" evidence="1">
    <location>
        <begin position="382"/>
        <end position="417"/>
    </location>
</feature>
<protein>
    <submittedName>
        <fullName evidence="3">Septation protein SepH</fullName>
    </submittedName>
</protein>
<feature type="domain" description="DUF3071" evidence="2">
    <location>
        <begin position="1"/>
        <end position="165"/>
    </location>
</feature>
<dbReference type="Pfam" id="PF11268">
    <property type="entry name" value="DUF3071"/>
    <property type="match status" value="1"/>
</dbReference>
<feature type="region of interest" description="Disordered" evidence="1">
    <location>
        <begin position="182"/>
        <end position="245"/>
    </location>
</feature>